<evidence type="ECO:0000256" key="2">
    <source>
        <dbReference type="ARBA" id="ARBA00023080"/>
    </source>
</evidence>
<evidence type="ECO:0000313" key="5">
    <source>
        <dbReference type="Proteomes" id="UP000003505"/>
    </source>
</evidence>
<dbReference type="OrthoDB" id="2065728at2"/>
<protein>
    <submittedName>
        <fullName evidence="3">DeoxyUTP pyrophosphatase</fullName>
    </submittedName>
    <submittedName>
        <fullName evidence="4">Putative dCTP deaminase</fullName>
    </submittedName>
</protein>
<organism evidence="4 5">
    <name type="scientific">Selenomonas sputigena (strain ATCC 35185 / DSM 20758 / CCUG 44933 / VPI D19B-28)</name>
    <dbReference type="NCBI Taxonomy" id="546271"/>
    <lineage>
        <taxon>Bacteria</taxon>
        <taxon>Bacillati</taxon>
        <taxon>Bacillota</taxon>
        <taxon>Negativicutes</taxon>
        <taxon>Selenomonadales</taxon>
        <taxon>Selenomonadaceae</taxon>
        <taxon>Selenomonas</taxon>
    </lineage>
</organism>
<evidence type="ECO:0000256" key="1">
    <source>
        <dbReference type="ARBA" id="ARBA00022801"/>
    </source>
</evidence>
<name>C9LYM7_SELS3</name>
<sequence length="201" mass="23153">MILADTEIRKLVKEKAMIVPFDEKKLQAVSYDISSSDIVMAYQSLDKAVDLRNKKQMELVTRKIDITKGYHIKPNEYLLVKTKEKFFIPANMTAHVRPRTTFNRFGLVVSDQHMNPNFKGYLYLGLYNATPNIIDIYPDLAIAQMVFEEVTGDITETKLYDRKKAAKYQDEDDFVTPSLDDDISDTERKKVDAFINALVGR</sequence>
<dbReference type="Pfam" id="PF22769">
    <property type="entry name" value="DCD"/>
    <property type="match status" value="1"/>
</dbReference>
<dbReference type="AlphaFoldDB" id="C9LYM7"/>
<dbReference type="SUPFAM" id="SSF51283">
    <property type="entry name" value="dUTPase-like"/>
    <property type="match status" value="1"/>
</dbReference>
<dbReference type="HOGENOM" id="CLU_087476_1_0_9"/>
<dbReference type="InterPro" id="IPR033704">
    <property type="entry name" value="dUTPase_trimeric"/>
</dbReference>
<dbReference type="NCBIfam" id="TIGR02274">
    <property type="entry name" value="dCTP_deam"/>
    <property type="match status" value="1"/>
</dbReference>
<dbReference type="InterPro" id="IPR011962">
    <property type="entry name" value="dCTP_deaminase"/>
</dbReference>
<accession>C9LYM7</accession>
<evidence type="ECO:0000313" key="3">
    <source>
        <dbReference type="EMBL" id="AEC00996.1"/>
    </source>
</evidence>
<dbReference type="CDD" id="cd07557">
    <property type="entry name" value="trimeric_dUTPase"/>
    <property type="match status" value="1"/>
</dbReference>
<dbReference type="RefSeq" id="WP_006193953.1">
    <property type="nucleotide sequence ID" value="NC_015437.1"/>
</dbReference>
<dbReference type="Proteomes" id="UP000011124">
    <property type="component" value="Chromosome"/>
</dbReference>
<dbReference type="STRING" id="546271.Selsp_2048"/>
<dbReference type="Gene3D" id="2.70.40.10">
    <property type="match status" value="1"/>
</dbReference>
<dbReference type="KEGG" id="ssg:Selsp_2048"/>
<dbReference type="GO" id="GO:0008829">
    <property type="term" value="F:dCTP deaminase activity"/>
    <property type="evidence" value="ECO:0007669"/>
    <property type="project" value="InterPro"/>
</dbReference>
<evidence type="ECO:0000313" key="6">
    <source>
        <dbReference type="Proteomes" id="UP000011124"/>
    </source>
</evidence>
<dbReference type="EMBL" id="CP002637">
    <property type="protein sequence ID" value="AEC00996.1"/>
    <property type="molecule type" value="Genomic_DNA"/>
</dbReference>
<reference evidence="4 5" key="1">
    <citation type="submission" date="2009-09" db="EMBL/GenBank/DDBJ databases">
        <authorList>
            <person name="Weinstock G."/>
            <person name="Sodergren E."/>
            <person name="Clifton S."/>
            <person name="Fulton L."/>
            <person name="Fulton B."/>
            <person name="Courtney L."/>
            <person name="Fronick C."/>
            <person name="Harrison M."/>
            <person name="Strong C."/>
            <person name="Farmer C."/>
            <person name="Delahaunty K."/>
            <person name="Markovic C."/>
            <person name="Hall O."/>
            <person name="Minx P."/>
            <person name="Tomlinson C."/>
            <person name="Mitreva M."/>
            <person name="Nelson J."/>
            <person name="Hou S."/>
            <person name="Wollam A."/>
            <person name="Pepin K.H."/>
            <person name="Johnson M."/>
            <person name="Bhonagiri V."/>
            <person name="Nash W.E."/>
            <person name="Warren W."/>
            <person name="Chinwalla A."/>
            <person name="Mardis E.R."/>
            <person name="Wilson R.K."/>
        </authorList>
    </citation>
    <scope>NUCLEOTIDE SEQUENCE [LARGE SCALE GENOMIC DNA]</scope>
    <source>
        <strain evidence="4">ATCC 35185</strain>
        <strain evidence="5">ATCC 35185 / DSM 20758 / VPI D19B-28</strain>
    </source>
</reference>
<dbReference type="EMBL" id="ACKP02000055">
    <property type="protein sequence ID" value="EEX75977.1"/>
    <property type="molecule type" value="Genomic_DNA"/>
</dbReference>
<keyword evidence="1" id="KW-0378">Hydrolase</keyword>
<gene>
    <name evidence="3" type="ordered locus">Selsp_2048</name>
    <name evidence="4" type="ORF">SELSPUOL_02588</name>
</gene>
<dbReference type="GO" id="GO:0006229">
    <property type="term" value="P:dUTP biosynthetic process"/>
    <property type="evidence" value="ECO:0007669"/>
    <property type="project" value="InterPro"/>
</dbReference>
<dbReference type="InterPro" id="IPR036157">
    <property type="entry name" value="dUTPase-like_sf"/>
</dbReference>
<evidence type="ECO:0000313" key="4">
    <source>
        <dbReference type="EMBL" id="EEX75977.1"/>
    </source>
</evidence>
<keyword evidence="6" id="KW-1185">Reference proteome</keyword>
<dbReference type="PANTHER" id="PTHR42680">
    <property type="entry name" value="DCTP DEAMINASE"/>
    <property type="match status" value="1"/>
</dbReference>
<dbReference type="eggNOG" id="COG0717">
    <property type="taxonomic scope" value="Bacteria"/>
</dbReference>
<keyword evidence="2" id="KW-0546">Nucleotide metabolism</keyword>
<reference evidence="3 6" key="2">
    <citation type="submission" date="2011-04" db="EMBL/GenBank/DDBJ databases">
        <title>The complete genome of Selenomonas sputigena DSM 20758.</title>
        <authorList>
            <consortium name="US DOE Joint Genome Institute (JGI-PGF)"/>
            <person name="Lucas S."/>
            <person name="Copeland A."/>
            <person name="Lapidus A."/>
            <person name="Bruce D."/>
            <person name="Goodwin L."/>
            <person name="Pitluck S."/>
            <person name="Peters L."/>
            <person name="Kyrpides N."/>
            <person name="Mavromatis K."/>
            <person name="Ivanova N."/>
            <person name="Ovchinnikova G."/>
            <person name="Teshima H."/>
            <person name="Detter J.C."/>
            <person name="Tapia R."/>
            <person name="Han C."/>
            <person name="Land M."/>
            <person name="Hauser L."/>
            <person name="Markowitz V."/>
            <person name="Cheng J.-F."/>
            <person name="Hugenholtz P."/>
            <person name="Woyke T."/>
            <person name="Wu D."/>
            <person name="Gronow S."/>
            <person name="Wellnitz S."/>
            <person name="Schneider S."/>
            <person name="Klenk H.-P."/>
            <person name="Eisen J.A."/>
        </authorList>
    </citation>
    <scope>NUCLEOTIDE SEQUENCE [LARGE SCALE GENOMIC DNA]</scope>
    <source>
        <strain evidence="3">ATCC 35185</strain>
        <strain evidence="6">ATCC 35185 / DSM 20758 / VPI D19B-28</strain>
    </source>
</reference>
<dbReference type="Proteomes" id="UP000003505">
    <property type="component" value="Unassembled WGS sequence"/>
</dbReference>
<dbReference type="PANTHER" id="PTHR42680:SF3">
    <property type="entry name" value="DCTP DEAMINASE"/>
    <property type="match status" value="1"/>
</dbReference>
<proteinExistence type="predicted"/>